<feature type="non-terminal residue" evidence="2">
    <location>
        <position position="261"/>
    </location>
</feature>
<accession>A0A9N9FDK9</accession>
<evidence type="ECO:0000313" key="2">
    <source>
        <dbReference type="EMBL" id="CAG8526295.1"/>
    </source>
</evidence>
<name>A0A9N9FDK9_9GLOM</name>
<proteinExistence type="predicted"/>
<evidence type="ECO:0000313" key="3">
    <source>
        <dbReference type="Proteomes" id="UP000789570"/>
    </source>
</evidence>
<dbReference type="Proteomes" id="UP000789570">
    <property type="component" value="Unassembled WGS sequence"/>
</dbReference>
<comment type="caution">
    <text evidence="2">The sequence shown here is derived from an EMBL/GenBank/DDBJ whole genome shotgun (WGS) entry which is preliminary data.</text>
</comment>
<organism evidence="2 3">
    <name type="scientific">Funneliformis caledonium</name>
    <dbReference type="NCBI Taxonomy" id="1117310"/>
    <lineage>
        <taxon>Eukaryota</taxon>
        <taxon>Fungi</taxon>
        <taxon>Fungi incertae sedis</taxon>
        <taxon>Mucoromycota</taxon>
        <taxon>Glomeromycotina</taxon>
        <taxon>Glomeromycetes</taxon>
        <taxon>Glomerales</taxon>
        <taxon>Glomeraceae</taxon>
        <taxon>Funneliformis</taxon>
    </lineage>
</organism>
<gene>
    <name evidence="2" type="ORF">FCALED_LOCUS4953</name>
</gene>
<protein>
    <submittedName>
        <fullName evidence="2">4579_t:CDS:1</fullName>
    </submittedName>
</protein>
<sequence>MTEPASLTINPRLFGFTLIALTALAVLKAGERKDERKGNTKTFYVQIYNNEGEPLLGKFGTYTMDNHDEFFNFLRRNEANGLELIDDISDNPNIITSLERVIPNRYYEINAMHLTAIKKGVFWTKVEDTVIENETLLKSFLANKFNSSVEIFPRIMYKNKQTIMEWDGVLTCKNMTFLLECKHKMTEDHIKKIVDRLNEFPEKIKETDTLEFKKLIGNKLIGVACSSFFPEELRNKSINEFGLAVVYPSGDRYKVEISGNL</sequence>
<dbReference type="OrthoDB" id="2417211at2759"/>
<keyword evidence="3" id="KW-1185">Reference proteome</keyword>
<dbReference type="EMBL" id="CAJVPQ010001008">
    <property type="protein sequence ID" value="CAG8526295.1"/>
    <property type="molecule type" value="Genomic_DNA"/>
</dbReference>
<dbReference type="AlphaFoldDB" id="A0A9N9FDK9"/>
<reference evidence="2" key="1">
    <citation type="submission" date="2021-06" db="EMBL/GenBank/DDBJ databases">
        <authorList>
            <person name="Kallberg Y."/>
            <person name="Tangrot J."/>
            <person name="Rosling A."/>
        </authorList>
    </citation>
    <scope>NUCLEOTIDE SEQUENCE</scope>
    <source>
        <strain evidence="2">UK204</strain>
    </source>
</reference>
<feature type="signal peptide" evidence="1">
    <location>
        <begin position="1"/>
        <end position="29"/>
    </location>
</feature>
<evidence type="ECO:0000256" key="1">
    <source>
        <dbReference type="SAM" id="SignalP"/>
    </source>
</evidence>
<keyword evidence="1" id="KW-0732">Signal</keyword>
<feature type="chain" id="PRO_5040353880" evidence="1">
    <location>
        <begin position="30"/>
        <end position="261"/>
    </location>
</feature>